<reference evidence="2" key="1">
    <citation type="submission" date="2017-08" db="EMBL/GenBank/DDBJ databases">
        <title>A dynamic microbial community with high functional redundancy inhabits the cold, oxic subseafloor aquifer.</title>
        <authorList>
            <person name="Tully B.J."/>
            <person name="Wheat C.G."/>
            <person name="Glazer B.T."/>
            <person name="Huber J.A."/>
        </authorList>
    </citation>
    <scope>NUCLEOTIDE SEQUENCE [LARGE SCALE GENOMIC DNA]</scope>
</reference>
<dbReference type="InterPro" id="IPR010386">
    <property type="entry name" value="tRNA-Hydrxlase_MiaE"/>
</dbReference>
<dbReference type="GO" id="GO:0045301">
    <property type="term" value="F:tRNA 2-(methylsulfanyl)-N(6)-isopentenyladenosine(37) hydroxylase activity"/>
    <property type="evidence" value="ECO:0007669"/>
    <property type="project" value="InterPro"/>
</dbReference>
<dbReference type="Proteomes" id="UP000228987">
    <property type="component" value="Unassembled WGS sequence"/>
</dbReference>
<dbReference type="Gene3D" id="1.20.1260.10">
    <property type="match status" value="1"/>
</dbReference>
<dbReference type="CDD" id="cd07910">
    <property type="entry name" value="MiaE"/>
    <property type="match status" value="1"/>
</dbReference>
<dbReference type="AlphaFoldDB" id="A0A2A5CB03"/>
<dbReference type="SUPFAM" id="SSF47240">
    <property type="entry name" value="Ferritin-like"/>
    <property type="match status" value="1"/>
</dbReference>
<sequence>MDFKLKYSSSDSWLDAVLGDFDQFLVDHASCEKKASGMAISMISHYPDKPILVKAMLDLAIEELSHFRDVMALLINRGLQAGADQKDPYVNQLHKAMGQGTEAYLLDRLLIASIVEARGAERFGMIAEALPDGRLKTFYHAITESEQQHYKLFLSLAEQHCDPQLISPRLDELLVTEANIIQQLPDRPALH</sequence>
<dbReference type="PANTHER" id="PTHR42637">
    <property type="entry name" value="TRNA-(MS[2]IO[6]A)-HYDROXYLASE"/>
    <property type="match status" value="1"/>
</dbReference>
<dbReference type="GO" id="GO:0006400">
    <property type="term" value="P:tRNA modification"/>
    <property type="evidence" value="ECO:0007669"/>
    <property type="project" value="InterPro"/>
</dbReference>
<protein>
    <submittedName>
        <fullName evidence="1">tRNA-(Ms[2]io[6]A)-hydroxylase</fullName>
    </submittedName>
</protein>
<dbReference type="InterPro" id="IPR012347">
    <property type="entry name" value="Ferritin-like"/>
</dbReference>
<dbReference type="EMBL" id="NVWI01000007">
    <property type="protein sequence ID" value="PCJ40933.1"/>
    <property type="molecule type" value="Genomic_DNA"/>
</dbReference>
<evidence type="ECO:0000313" key="2">
    <source>
        <dbReference type="Proteomes" id="UP000228987"/>
    </source>
</evidence>
<organism evidence="1 2">
    <name type="scientific">SAR86 cluster bacterium</name>
    <dbReference type="NCBI Taxonomy" id="2030880"/>
    <lineage>
        <taxon>Bacteria</taxon>
        <taxon>Pseudomonadati</taxon>
        <taxon>Pseudomonadota</taxon>
        <taxon>Gammaproteobacteria</taxon>
        <taxon>SAR86 cluster</taxon>
    </lineage>
</organism>
<dbReference type="Pfam" id="PF06175">
    <property type="entry name" value="MiaE"/>
    <property type="match status" value="1"/>
</dbReference>
<dbReference type="PIRSF" id="PIRSF020736">
    <property type="entry name" value="MiaE"/>
    <property type="match status" value="1"/>
</dbReference>
<accession>A0A2A5CB03</accession>
<evidence type="ECO:0000313" key="1">
    <source>
        <dbReference type="EMBL" id="PCJ40933.1"/>
    </source>
</evidence>
<dbReference type="PANTHER" id="PTHR42637:SF1">
    <property type="entry name" value="TRNA 2-(METHYLSULFANYL)-N(6)-ISOPENTENYLADENOSINE(37) HYDROXYLASE"/>
    <property type="match status" value="1"/>
</dbReference>
<gene>
    <name evidence="1" type="ORF">COA71_10055</name>
</gene>
<comment type="caution">
    <text evidence="1">The sequence shown here is derived from an EMBL/GenBank/DDBJ whole genome shotgun (WGS) entry which is preliminary data.</text>
</comment>
<name>A0A2A5CB03_9GAMM</name>
<dbReference type="InterPro" id="IPR009078">
    <property type="entry name" value="Ferritin-like_SF"/>
</dbReference>
<proteinExistence type="predicted"/>